<feature type="region of interest" description="Disordered" evidence="11">
    <location>
        <begin position="337"/>
        <end position="356"/>
    </location>
</feature>
<feature type="binding site" evidence="9">
    <location>
        <position position="89"/>
    </location>
    <ligand>
        <name>S-adenosyl-L-methionine</name>
        <dbReference type="ChEBI" id="CHEBI:59789"/>
    </ligand>
</feature>
<keyword evidence="2 10" id="KW-0698">rRNA processing</keyword>
<proteinExistence type="inferred from homology"/>
<evidence type="ECO:0000256" key="6">
    <source>
        <dbReference type="ARBA" id="ARBA00022884"/>
    </source>
</evidence>
<keyword evidence="14" id="KW-1185">Reference proteome</keyword>
<dbReference type="GO" id="GO:0003723">
    <property type="term" value="F:RNA binding"/>
    <property type="evidence" value="ECO:0007669"/>
    <property type="project" value="UniProtKB-UniRule"/>
</dbReference>
<feature type="binding site" evidence="9">
    <location>
        <position position="41"/>
    </location>
    <ligand>
        <name>S-adenosyl-L-methionine</name>
        <dbReference type="ChEBI" id="CHEBI:59789"/>
    </ligand>
</feature>
<organism evidence="13 14">
    <name type="scientific">Echria macrotheca</name>
    <dbReference type="NCBI Taxonomy" id="438768"/>
    <lineage>
        <taxon>Eukaryota</taxon>
        <taxon>Fungi</taxon>
        <taxon>Dikarya</taxon>
        <taxon>Ascomycota</taxon>
        <taxon>Pezizomycotina</taxon>
        <taxon>Sordariomycetes</taxon>
        <taxon>Sordariomycetidae</taxon>
        <taxon>Sordariales</taxon>
        <taxon>Schizotheciaceae</taxon>
        <taxon>Echria</taxon>
    </lineage>
</organism>
<dbReference type="InterPro" id="IPR020596">
    <property type="entry name" value="rRNA_Ade_Mease_Trfase_CS"/>
</dbReference>
<evidence type="ECO:0000256" key="1">
    <source>
        <dbReference type="ARBA" id="ARBA00002977"/>
    </source>
</evidence>
<feature type="region of interest" description="Disordered" evidence="11">
    <location>
        <begin position="304"/>
        <end position="327"/>
    </location>
</feature>
<feature type="binding site" evidence="9">
    <location>
        <position position="117"/>
    </location>
    <ligand>
        <name>S-adenosyl-L-methionine</name>
        <dbReference type="ChEBI" id="CHEBI:59789"/>
    </ligand>
</feature>
<dbReference type="PROSITE" id="PS01131">
    <property type="entry name" value="RRNA_A_DIMETH"/>
    <property type="match status" value="1"/>
</dbReference>
<dbReference type="InterPro" id="IPR029063">
    <property type="entry name" value="SAM-dependent_MTases_sf"/>
</dbReference>
<dbReference type="EMBL" id="MU839831">
    <property type="protein sequence ID" value="KAK1756822.1"/>
    <property type="molecule type" value="Genomic_DNA"/>
</dbReference>
<dbReference type="SUPFAM" id="SSF53335">
    <property type="entry name" value="S-adenosyl-L-methionine-dependent methyltransferases"/>
    <property type="match status" value="1"/>
</dbReference>
<evidence type="ECO:0000256" key="7">
    <source>
        <dbReference type="ARBA" id="ARBA00049478"/>
    </source>
</evidence>
<dbReference type="GO" id="GO:0052909">
    <property type="term" value="F:18S rRNA (adenine(1779)-N(6)/adenine(1780)-N(6))-dimethyltransferase activity"/>
    <property type="evidence" value="ECO:0007669"/>
    <property type="project" value="UniProtKB-EC"/>
</dbReference>
<dbReference type="AlphaFoldDB" id="A0AAJ0F7G8"/>
<keyword evidence="5 9" id="KW-0949">S-adenosyl-L-methionine</keyword>
<feature type="binding site" evidence="9">
    <location>
        <position position="68"/>
    </location>
    <ligand>
        <name>S-adenosyl-L-methionine</name>
        <dbReference type="ChEBI" id="CHEBI:59789"/>
    </ligand>
</feature>
<reference evidence="13" key="1">
    <citation type="submission" date="2023-06" db="EMBL/GenBank/DDBJ databases">
        <title>Genome-scale phylogeny and comparative genomics of the fungal order Sordariales.</title>
        <authorList>
            <consortium name="Lawrence Berkeley National Laboratory"/>
            <person name="Hensen N."/>
            <person name="Bonometti L."/>
            <person name="Westerberg I."/>
            <person name="Brannstrom I.O."/>
            <person name="Guillou S."/>
            <person name="Cros-Aarteil S."/>
            <person name="Calhoun S."/>
            <person name="Haridas S."/>
            <person name="Kuo A."/>
            <person name="Mondo S."/>
            <person name="Pangilinan J."/>
            <person name="Riley R."/>
            <person name="Labutti K."/>
            <person name="Andreopoulos B."/>
            <person name="Lipzen A."/>
            <person name="Chen C."/>
            <person name="Yanf M."/>
            <person name="Daum C."/>
            <person name="Ng V."/>
            <person name="Clum A."/>
            <person name="Steindorff A."/>
            <person name="Ohm R."/>
            <person name="Martin F."/>
            <person name="Silar P."/>
            <person name="Natvig D."/>
            <person name="Lalanne C."/>
            <person name="Gautier V."/>
            <person name="Ament-Velasquez S.L."/>
            <person name="Kruys A."/>
            <person name="Hutchinson M.I."/>
            <person name="Powell A.J."/>
            <person name="Barry K."/>
            <person name="Miller A.N."/>
            <person name="Grigoriev I.V."/>
            <person name="Debuchy R."/>
            <person name="Gladieux P."/>
            <person name="Thoren M.H."/>
            <person name="Johannesson H."/>
        </authorList>
    </citation>
    <scope>NUCLEOTIDE SEQUENCE</scope>
    <source>
        <strain evidence="13">PSN4</strain>
    </source>
</reference>
<feature type="binding site" evidence="9">
    <location>
        <position position="43"/>
    </location>
    <ligand>
        <name>S-adenosyl-L-methionine</name>
        <dbReference type="ChEBI" id="CHEBI:59789"/>
    </ligand>
</feature>
<evidence type="ECO:0000256" key="9">
    <source>
        <dbReference type="PROSITE-ProRule" id="PRU01026"/>
    </source>
</evidence>
<dbReference type="InterPro" id="IPR001737">
    <property type="entry name" value="KsgA/Erm"/>
</dbReference>
<evidence type="ECO:0000256" key="8">
    <source>
        <dbReference type="ARBA" id="ARBA00061109"/>
    </source>
</evidence>
<dbReference type="PANTHER" id="PTHR11727:SF7">
    <property type="entry name" value="DIMETHYLADENOSINE TRANSFERASE-RELATED"/>
    <property type="match status" value="1"/>
</dbReference>
<feature type="region of interest" description="Disordered" evidence="11">
    <location>
        <begin position="1"/>
        <end position="22"/>
    </location>
</feature>
<comment type="similarity">
    <text evidence="8 9 10">Belongs to the class I-like SAM-binding methyltransferase superfamily. rRNA adenine N(6)-methyltransferase family.</text>
</comment>
<evidence type="ECO:0000256" key="10">
    <source>
        <dbReference type="RuleBase" id="RU362106"/>
    </source>
</evidence>
<dbReference type="Gene3D" id="1.10.8.480">
    <property type="match status" value="1"/>
</dbReference>
<comment type="function">
    <text evidence="1">Specifically dimethylates two adjacent adenosines in the loop of a conserved hairpin near the 3'-end of 18S rRNA in the 40S particle.</text>
</comment>
<keyword evidence="3 9" id="KW-0489">Methyltransferase</keyword>
<dbReference type="CDD" id="cd02440">
    <property type="entry name" value="AdoMet_MTases"/>
    <property type="match status" value="1"/>
</dbReference>
<dbReference type="Gene3D" id="3.40.50.150">
    <property type="entry name" value="Vaccinia Virus protein VP39"/>
    <property type="match status" value="1"/>
</dbReference>
<sequence length="402" mass="44574">MGKVKTPRRAGASSGPYDRKPASKAAANTNIFKFDKDFGQHILKNPGISDAIVEKAYLKPTDVVVEVGPGTGNITVRALEKAKKVIAIELDPRMGAEVTKRVQGTPLARKLEVILGDVIKMPEIPPCDALISNTPYQISSPLIFKMLSMPNPPRVAVLMFQREFAKRLVAQPGDALYSRLSVNVNFWASCRHIMKVGKQNFKPPPKVESDVVRIEPLIGSARPNIAFEEFDGLLRIVFNRKNKTLRAAFAPKEVLAMCERNYKVYCSLNNIPIDESIPDPTTAADVDMEQQADTEMDVDVDVEGEEWTGLDNNDNPIEEDDDEEEDEDMPAFFKELNSATDQSKDNKTPSRNPKSKVALVVRAKVAKVLAAAGLADKRARQCDQNDFLKLLLAFHDEGIHFS</sequence>
<dbReference type="InterPro" id="IPR011530">
    <property type="entry name" value="rRNA_adenine_dimethylase"/>
</dbReference>
<gene>
    <name evidence="13" type="ORF">QBC47DRAFT_377730</name>
</gene>
<dbReference type="NCBIfam" id="TIGR00755">
    <property type="entry name" value="ksgA"/>
    <property type="match status" value="1"/>
</dbReference>
<dbReference type="Proteomes" id="UP001239445">
    <property type="component" value="Unassembled WGS sequence"/>
</dbReference>
<evidence type="ECO:0000256" key="2">
    <source>
        <dbReference type="ARBA" id="ARBA00022552"/>
    </source>
</evidence>
<dbReference type="EC" id="2.1.1.-" evidence="10"/>
<keyword evidence="6 9" id="KW-0694">RNA-binding</keyword>
<feature type="compositionally biased region" description="Acidic residues" evidence="11">
    <location>
        <begin position="316"/>
        <end position="327"/>
    </location>
</feature>
<comment type="catalytic activity">
    <reaction evidence="7">
        <text>adenosine(1779)/adenosine(1780) in 18S rRNA + 4 S-adenosyl-L-methionine = N(6)-dimethyladenosine(1779)/N(6)-dimethyladenosine(1780) in 18S rRNA + 4 S-adenosyl-L-homocysteine + 4 H(+)</text>
        <dbReference type="Rhea" id="RHEA:42780"/>
        <dbReference type="Rhea" id="RHEA-COMP:10234"/>
        <dbReference type="Rhea" id="RHEA-COMP:10236"/>
        <dbReference type="ChEBI" id="CHEBI:15378"/>
        <dbReference type="ChEBI" id="CHEBI:57856"/>
        <dbReference type="ChEBI" id="CHEBI:59789"/>
        <dbReference type="ChEBI" id="CHEBI:74411"/>
        <dbReference type="ChEBI" id="CHEBI:74493"/>
        <dbReference type="EC" id="2.1.1.183"/>
    </reaction>
</comment>
<dbReference type="PROSITE" id="PS51689">
    <property type="entry name" value="SAM_RNA_A_N6_MT"/>
    <property type="match status" value="1"/>
</dbReference>
<evidence type="ECO:0000313" key="13">
    <source>
        <dbReference type="EMBL" id="KAK1756822.1"/>
    </source>
</evidence>
<feature type="domain" description="Ribosomal RNA adenine methylase transferase N-terminal" evidence="12">
    <location>
        <begin position="48"/>
        <end position="218"/>
    </location>
</feature>
<evidence type="ECO:0000256" key="3">
    <source>
        <dbReference type="ARBA" id="ARBA00022603"/>
    </source>
</evidence>
<evidence type="ECO:0000256" key="5">
    <source>
        <dbReference type="ARBA" id="ARBA00022691"/>
    </source>
</evidence>
<dbReference type="GO" id="GO:0005730">
    <property type="term" value="C:nucleolus"/>
    <property type="evidence" value="ECO:0007669"/>
    <property type="project" value="TreeGrafter"/>
</dbReference>
<feature type="binding site" evidence="9">
    <location>
        <position position="133"/>
    </location>
    <ligand>
        <name>S-adenosyl-L-methionine</name>
        <dbReference type="ChEBI" id="CHEBI:59789"/>
    </ligand>
</feature>
<accession>A0AAJ0F7G8</accession>
<evidence type="ECO:0000256" key="4">
    <source>
        <dbReference type="ARBA" id="ARBA00022679"/>
    </source>
</evidence>
<name>A0AAJ0F7G8_9PEZI</name>
<keyword evidence="4 9" id="KW-0808">Transferase</keyword>
<protein>
    <recommendedName>
        <fullName evidence="10">rRNA adenine N(6)-methyltransferase</fullName>
        <ecNumber evidence="10">2.1.1.-</ecNumber>
    </recommendedName>
</protein>
<dbReference type="FunFam" id="3.40.50.150:FF:000007">
    <property type="entry name" value="rRNA adenine N(6)-methyltransferase"/>
    <property type="match status" value="1"/>
</dbReference>
<comment type="caution">
    <text evidence="13">The sequence shown here is derived from an EMBL/GenBank/DDBJ whole genome shotgun (WGS) entry which is preliminary data.</text>
</comment>
<dbReference type="SMART" id="SM00650">
    <property type="entry name" value="rADc"/>
    <property type="match status" value="1"/>
</dbReference>
<dbReference type="PANTHER" id="PTHR11727">
    <property type="entry name" value="DIMETHYLADENOSINE TRANSFERASE"/>
    <property type="match status" value="1"/>
</dbReference>
<evidence type="ECO:0000256" key="11">
    <source>
        <dbReference type="SAM" id="MobiDB-lite"/>
    </source>
</evidence>
<evidence type="ECO:0000313" key="14">
    <source>
        <dbReference type="Proteomes" id="UP001239445"/>
    </source>
</evidence>
<dbReference type="Pfam" id="PF00398">
    <property type="entry name" value="RrnaAD"/>
    <property type="match status" value="1"/>
</dbReference>
<dbReference type="InterPro" id="IPR020598">
    <property type="entry name" value="rRNA_Ade_methylase_Trfase_N"/>
</dbReference>
<evidence type="ECO:0000259" key="12">
    <source>
        <dbReference type="SMART" id="SM00650"/>
    </source>
</evidence>